<dbReference type="RefSeq" id="WP_378263175.1">
    <property type="nucleotide sequence ID" value="NZ_JBHSIT010000014.1"/>
</dbReference>
<sequence>MDERISQARRRLAELRTNSVATESRAGQIPARATISSEDDRVRVTAVEGRLSGIELDARLLRQSQAELESQLTQLINTALAKTRPQPRSAEDAPSVDLDTLRTALDTVLDQARIGMQQVTAALADASTQINQRAVMRGSIAPPDIEGLFAQTRAVLDSASRTAGEVAAEVWTMDNRIYAKATSTGQVTRIWWEPDAGTAEITDGLTQAVNTALADAANSVDQGGPRPASPIESLEAVQDASVAQLRNYVSSLQALMSNVQPK</sequence>
<evidence type="ECO:0008006" key="3">
    <source>
        <dbReference type="Google" id="ProtNLM"/>
    </source>
</evidence>
<keyword evidence="2" id="KW-1185">Reference proteome</keyword>
<evidence type="ECO:0000313" key="1">
    <source>
        <dbReference type="EMBL" id="MFC4912840.1"/>
    </source>
</evidence>
<comment type="caution">
    <text evidence="1">The sequence shown here is derived from an EMBL/GenBank/DDBJ whole genome shotgun (WGS) entry which is preliminary data.</text>
</comment>
<dbReference type="Proteomes" id="UP001595872">
    <property type="component" value="Unassembled WGS sequence"/>
</dbReference>
<name>A0ABV9UB56_9ACTN</name>
<gene>
    <name evidence="1" type="ORF">ACFPCY_36460</name>
</gene>
<dbReference type="EMBL" id="JBHSIT010000014">
    <property type="protein sequence ID" value="MFC4912840.1"/>
    <property type="molecule type" value="Genomic_DNA"/>
</dbReference>
<protein>
    <recommendedName>
        <fullName evidence="3">YbaB/EbfC DNA-binding family protein</fullName>
    </recommendedName>
</protein>
<accession>A0ABV9UB56</accession>
<proteinExistence type="predicted"/>
<evidence type="ECO:0000313" key="2">
    <source>
        <dbReference type="Proteomes" id="UP001595872"/>
    </source>
</evidence>
<reference evidence="2" key="1">
    <citation type="journal article" date="2019" name="Int. J. Syst. Evol. Microbiol.">
        <title>The Global Catalogue of Microorganisms (GCM) 10K type strain sequencing project: providing services to taxonomists for standard genome sequencing and annotation.</title>
        <authorList>
            <consortium name="The Broad Institute Genomics Platform"/>
            <consortium name="The Broad Institute Genome Sequencing Center for Infectious Disease"/>
            <person name="Wu L."/>
            <person name="Ma J."/>
        </authorList>
    </citation>
    <scope>NUCLEOTIDE SEQUENCE [LARGE SCALE GENOMIC DNA]</scope>
    <source>
        <strain evidence="2">KLKA75</strain>
    </source>
</reference>
<organism evidence="1 2">
    <name type="scientific">Actinomadura gamaensis</name>
    <dbReference type="NCBI Taxonomy" id="1763541"/>
    <lineage>
        <taxon>Bacteria</taxon>
        <taxon>Bacillati</taxon>
        <taxon>Actinomycetota</taxon>
        <taxon>Actinomycetes</taxon>
        <taxon>Streptosporangiales</taxon>
        <taxon>Thermomonosporaceae</taxon>
        <taxon>Actinomadura</taxon>
    </lineage>
</organism>